<dbReference type="HOGENOM" id="CLU_000604_1_2_0"/>
<gene>
    <name evidence="5" type="ordered locus">CTN_1076</name>
</gene>
<keyword evidence="2" id="KW-0547">Nucleotide-binding</keyword>
<dbReference type="SUPFAM" id="SSF52540">
    <property type="entry name" value="P-loop containing nucleoside triphosphate hydrolases"/>
    <property type="match status" value="1"/>
</dbReference>
<dbReference type="EMBL" id="CP000916">
    <property type="protein sequence ID" value="ACM23252.1"/>
    <property type="molecule type" value="Genomic_DNA"/>
</dbReference>
<evidence type="ECO:0000259" key="4">
    <source>
        <dbReference type="PROSITE" id="PS50893"/>
    </source>
</evidence>
<dbReference type="SMART" id="SM00382">
    <property type="entry name" value="AAA"/>
    <property type="match status" value="1"/>
</dbReference>
<dbReference type="Pfam" id="PF00005">
    <property type="entry name" value="ABC_tran"/>
    <property type="match status" value="1"/>
</dbReference>
<dbReference type="InterPro" id="IPR027417">
    <property type="entry name" value="P-loop_NTPase"/>
</dbReference>
<proteinExistence type="inferred from homology"/>
<reference evidence="5 6" key="1">
    <citation type="journal article" date="2009" name="Biosci. Biotechnol. Biochem.">
        <title>WeGAS: a web-based microbial genome annotation system.</title>
        <authorList>
            <person name="Lee D."/>
            <person name="Seo H."/>
            <person name="Park C."/>
            <person name="Park K."/>
        </authorList>
    </citation>
    <scope>NUCLEOTIDE SEQUENCE [LARGE SCALE GENOMIC DNA]</scope>
    <source>
        <strain evidence="6">ATCC 49049 / DSM 4359 / NBRC 107923 / NS-E</strain>
    </source>
</reference>
<dbReference type="InterPro" id="IPR010230">
    <property type="entry name" value="FeS-cluster_ATPase_SufC"/>
</dbReference>
<name>B9K8G9_THENN</name>
<dbReference type="InterPro" id="IPR017871">
    <property type="entry name" value="ABC_transporter-like_CS"/>
</dbReference>
<keyword evidence="3 5" id="KW-0067">ATP-binding</keyword>
<dbReference type="GO" id="GO:0016887">
    <property type="term" value="F:ATP hydrolysis activity"/>
    <property type="evidence" value="ECO:0007669"/>
    <property type="project" value="InterPro"/>
</dbReference>
<keyword evidence="6" id="KW-1185">Reference proteome</keyword>
<evidence type="ECO:0000256" key="2">
    <source>
        <dbReference type="ARBA" id="ARBA00022741"/>
    </source>
</evidence>
<evidence type="ECO:0000256" key="3">
    <source>
        <dbReference type="ARBA" id="ARBA00022840"/>
    </source>
</evidence>
<dbReference type="InterPro" id="IPR003439">
    <property type="entry name" value="ABC_transporter-like_ATP-bd"/>
</dbReference>
<dbReference type="CDD" id="cd03217">
    <property type="entry name" value="ABC_FeS_Assembly"/>
    <property type="match status" value="1"/>
</dbReference>
<dbReference type="Proteomes" id="UP000000445">
    <property type="component" value="Chromosome"/>
</dbReference>
<dbReference type="PANTHER" id="PTHR43204">
    <property type="entry name" value="ABC TRANSPORTER I FAMILY MEMBER 6, CHLOROPLASTIC"/>
    <property type="match status" value="1"/>
</dbReference>
<accession>B9K8G9</accession>
<sequence length="246" mass="27840">MMKVLELVDIWYEVEGKTILREINARFEEKKVYSILGTNGAGKSTLAYLIMGLEGYRPTRGKILLDGEDITNLSVTERARRGITLMWQEPARFTGIKIRDYLTLGGKRKVSEDELERVLETVGLNPLLYLERNVDEKLSGGERKRVELASILLMKPRYTILDEPDSGIDIMSLEMIERVLSELVSAGGSVILVTHREEIALESDYAFLICHGTILKEGDPSTIVQFYKNSCDKCDHPNEPQEEMIG</sequence>
<feature type="domain" description="ABC transporter" evidence="4">
    <location>
        <begin position="5"/>
        <end position="236"/>
    </location>
</feature>
<dbReference type="InterPro" id="IPR003593">
    <property type="entry name" value="AAA+_ATPase"/>
</dbReference>
<dbReference type="AlphaFoldDB" id="B9K8G9"/>
<organism evidence="5 6">
    <name type="scientific">Thermotoga neapolitana (strain ATCC 49049 / DSM 4359 / NBRC 107923 / NS-E)</name>
    <dbReference type="NCBI Taxonomy" id="309803"/>
    <lineage>
        <taxon>Bacteria</taxon>
        <taxon>Thermotogati</taxon>
        <taxon>Thermotogota</taxon>
        <taxon>Thermotogae</taxon>
        <taxon>Thermotogales</taxon>
        <taxon>Thermotogaceae</taxon>
        <taxon>Thermotoga</taxon>
    </lineage>
</organism>
<dbReference type="KEGG" id="tna:CTN_1076"/>
<dbReference type="PROSITE" id="PS00211">
    <property type="entry name" value="ABC_TRANSPORTER_1"/>
    <property type="match status" value="1"/>
</dbReference>
<evidence type="ECO:0000313" key="5">
    <source>
        <dbReference type="EMBL" id="ACM23252.1"/>
    </source>
</evidence>
<dbReference type="PANTHER" id="PTHR43204:SF1">
    <property type="entry name" value="ABC TRANSPORTER I FAMILY MEMBER 6, CHLOROPLASTIC"/>
    <property type="match status" value="1"/>
</dbReference>
<dbReference type="PROSITE" id="PS50893">
    <property type="entry name" value="ABC_TRANSPORTER_2"/>
    <property type="match status" value="1"/>
</dbReference>
<evidence type="ECO:0000313" key="6">
    <source>
        <dbReference type="Proteomes" id="UP000000445"/>
    </source>
</evidence>
<dbReference type="Gene3D" id="3.40.50.300">
    <property type="entry name" value="P-loop containing nucleotide triphosphate hydrolases"/>
    <property type="match status" value="1"/>
</dbReference>
<dbReference type="GO" id="GO:0005524">
    <property type="term" value="F:ATP binding"/>
    <property type="evidence" value="ECO:0007669"/>
    <property type="project" value="UniProtKB-KW"/>
</dbReference>
<protein>
    <submittedName>
        <fullName evidence="5">ABC transporter, ATP-binding protein</fullName>
    </submittedName>
</protein>
<dbReference type="eggNOG" id="COG0396">
    <property type="taxonomic scope" value="Bacteria"/>
</dbReference>
<evidence type="ECO:0000256" key="1">
    <source>
        <dbReference type="ARBA" id="ARBA00006216"/>
    </source>
</evidence>
<comment type="similarity">
    <text evidence="1">Belongs to the ABC transporter superfamily. Ycf16 family.</text>
</comment>
<dbReference type="STRING" id="309803.CTN_1076"/>